<dbReference type="Pfam" id="PF01756">
    <property type="entry name" value="ACOX"/>
    <property type="match status" value="1"/>
</dbReference>
<accession>A0A4R7UVB3</accession>
<feature type="domain" description="Acyl-CoA oxidase C-terminal" evidence="6">
    <location>
        <begin position="468"/>
        <end position="584"/>
    </location>
</feature>
<sequence>MEAEYTEEDRAELVALVFDGLYESHHRRLAELVRDPIFDQREGLDMVEAGRLSYERIRHVHRALGPARDVAADPWTLFAVGEWSCLLDSTTLPLSAVHYNLCVGTILRFGAGRPELKPYLDELDDMSAVGMFAATEIGFGNNVSALETEAVYDQATDTFVLNTPSPRAQKFMPYCGITDIPKIAVVLARLVVDGRDQGVFPFLVRITDADGPCPGVVTHRCPDKPGLALDNGVTWFDHVRLPRANLLSGDFGELSADGVFISPLSRRGRFLRSFDRVHAGRISLAAALVAASRAAVYLAVRYSWRRETAAPGRGTVQVMSLRSQQVALLGALSRVYAMTVFLNEVKRDYVRGEAPEGLHRKIAIAKALSSWEMTGVITVCRERVGAQGVFSVNRIADYVAMAQGVVTAEGDNLPLLLTVAGELLAPRGAGATRPDPDGQSLLDGRFVMDLFSYKDETLRRETRQRMDRAPFSSAWNDNMNRVLDMAEAYGTHLVLRSFWQAVDGVESGALRTPLRLLASLYGLLHLRDDAGWYLARGCVTAEQVIALPDLVDTVCEQLAGSSHLLVDGFNLSPELLRAPIAQDDPVAAVDRYVRSIRR</sequence>
<dbReference type="InterPro" id="IPR055060">
    <property type="entry name" value="ACOX_C_alpha1"/>
</dbReference>
<dbReference type="InterPro" id="IPR012258">
    <property type="entry name" value="Acyl-CoA_oxidase"/>
</dbReference>
<evidence type="ECO:0000256" key="2">
    <source>
        <dbReference type="ARBA" id="ARBA00006288"/>
    </source>
</evidence>
<protein>
    <submittedName>
        <fullName evidence="8">Acyl-coenzyme A oxidase</fullName>
    </submittedName>
</protein>
<dbReference type="InterPro" id="IPR002655">
    <property type="entry name" value="Acyl-CoA_oxidase_C"/>
</dbReference>
<evidence type="ECO:0000313" key="8">
    <source>
        <dbReference type="EMBL" id="TDV38610.1"/>
    </source>
</evidence>
<dbReference type="Proteomes" id="UP000294927">
    <property type="component" value="Unassembled WGS sequence"/>
</dbReference>
<dbReference type="AlphaFoldDB" id="A0A4R7UVB3"/>
<evidence type="ECO:0000256" key="4">
    <source>
        <dbReference type="ARBA" id="ARBA00022827"/>
    </source>
</evidence>
<dbReference type="Gene3D" id="2.40.110.10">
    <property type="entry name" value="Butyryl-CoA Dehydrogenase, subunit A, domain 2"/>
    <property type="match status" value="1"/>
</dbReference>
<dbReference type="InterPro" id="IPR036250">
    <property type="entry name" value="AcylCo_DH-like_C"/>
</dbReference>
<evidence type="ECO:0000256" key="1">
    <source>
        <dbReference type="ARBA" id="ARBA00001974"/>
    </source>
</evidence>
<dbReference type="SUPFAM" id="SSF56645">
    <property type="entry name" value="Acyl-CoA dehydrogenase NM domain-like"/>
    <property type="match status" value="1"/>
</dbReference>
<dbReference type="EMBL" id="SOCP01000027">
    <property type="protein sequence ID" value="TDV38610.1"/>
    <property type="molecule type" value="Genomic_DNA"/>
</dbReference>
<organism evidence="8 9">
    <name type="scientific">Actinophytocola oryzae</name>
    <dbReference type="NCBI Taxonomy" id="502181"/>
    <lineage>
        <taxon>Bacteria</taxon>
        <taxon>Bacillati</taxon>
        <taxon>Actinomycetota</taxon>
        <taxon>Actinomycetes</taxon>
        <taxon>Pseudonocardiales</taxon>
        <taxon>Pseudonocardiaceae</taxon>
    </lineage>
</organism>
<dbReference type="GO" id="GO:0055088">
    <property type="term" value="P:lipid homeostasis"/>
    <property type="evidence" value="ECO:0007669"/>
    <property type="project" value="TreeGrafter"/>
</dbReference>
<reference evidence="8 9" key="1">
    <citation type="submission" date="2019-03" db="EMBL/GenBank/DDBJ databases">
        <title>Genomic Encyclopedia of Archaeal and Bacterial Type Strains, Phase II (KMG-II): from individual species to whole genera.</title>
        <authorList>
            <person name="Goeker M."/>
        </authorList>
    </citation>
    <scope>NUCLEOTIDE SEQUENCE [LARGE SCALE GENOMIC DNA]</scope>
    <source>
        <strain evidence="8 9">DSM 45499</strain>
    </source>
</reference>
<dbReference type="PANTHER" id="PTHR10909">
    <property type="entry name" value="ELECTRON TRANSPORT OXIDOREDUCTASE"/>
    <property type="match status" value="1"/>
</dbReference>
<dbReference type="GO" id="GO:0003997">
    <property type="term" value="F:acyl-CoA oxidase activity"/>
    <property type="evidence" value="ECO:0007669"/>
    <property type="project" value="InterPro"/>
</dbReference>
<keyword evidence="4" id="KW-0274">FAD</keyword>
<dbReference type="GO" id="GO:0005504">
    <property type="term" value="F:fatty acid binding"/>
    <property type="evidence" value="ECO:0007669"/>
    <property type="project" value="TreeGrafter"/>
</dbReference>
<dbReference type="GO" id="GO:0071949">
    <property type="term" value="F:FAD binding"/>
    <property type="evidence" value="ECO:0007669"/>
    <property type="project" value="InterPro"/>
</dbReference>
<keyword evidence="5" id="KW-0560">Oxidoreductase</keyword>
<dbReference type="SUPFAM" id="SSF47203">
    <property type="entry name" value="Acyl-CoA dehydrogenase C-terminal domain-like"/>
    <property type="match status" value="2"/>
</dbReference>
<comment type="caution">
    <text evidence="8">The sequence shown here is derived from an EMBL/GenBank/DDBJ whole genome shotgun (WGS) entry which is preliminary data.</text>
</comment>
<comment type="similarity">
    <text evidence="2">Belongs to the acyl-CoA oxidase family.</text>
</comment>
<dbReference type="GO" id="GO:0033540">
    <property type="term" value="P:fatty acid beta-oxidation using acyl-CoA oxidase"/>
    <property type="evidence" value="ECO:0007669"/>
    <property type="project" value="TreeGrafter"/>
</dbReference>
<keyword evidence="9" id="KW-1185">Reference proteome</keyword>
<evidence type="ECO:0000256" key="3">
    <source>
        <dbReference type="ARBA" id="ARBA00022630"/>
    </source>
</evidence>
<feature type="domain" description="Acyl-CoA oxidase C-alpha1" evidence="7">
    <location>
        <begin position="280"/>
        <end position="423"/>
    </location>
</feature>
<proteinExistence type="inferred from homology"/>
<gene>
    <name evidence="8" type="ORF">CLV71_12753</name>
</gene>
<dbReference type="InterPro" id="IPR009100">
    <property type="entry name" value="AcylCoA_DH/oxidase_NM_dom_sf"/>
</dbReference>
<dbReference type="Gene3D" id="1.20.140.10">
    <property type="entry name" value="Butyryl-CoA Dehydrogenase, subunit A, domain 3"/>
    <property type="match status" value="2"/>
</dbReference>
<evidence type="ECO:0000259" key="6">
    <source>
        <dbReference type="Pfam" id="PF01756"/>
    </source>
</evidence>
<dbReference type="InterPro" id="IPR046373">
    <property type="entry name" value="Acyl-CoA_Oxase/DH_mid-dom_sf"/>
</dbReference>
<evidence type="ECO:0000313" key="9">
    <source>
        <dbReference type="Proteomes" id="UP000294927"/>
    </source>
</evidence>
<comment type="cofactor">
    <cofactor evidence="1">
        <name>FAD</name>
        <dbReference type="ChEBI" id="CHEBI:57692"/>
    </cofactor>
</comment>
<dbReference type="Pfam" id="PF22924">
    <property type="entry name" value="ACOX_C_alpha1"/>
    <property type="match status" value="1"/>
</dbReference>
<evidence type="ECO:0000259" key="7">
    <source>
        <dbReference type="Pfam" id="PF22924"/>
    </source>
</evidence>
<keyword evidence="3" id="KW-0285">Flavoprotein</keyword>
<dbReference type="PANTHER" id="PTHR10909:SF382">
    <property type="entry name" value="ACYL-COENZYME A OXIDASE"/>
    <property type="match status" value="1"/>
</dbReference>
<name>A0A4R7UVB3_9PSEU</name>
<evidence type="ECO:0000256" key="5">
    <source>
        <dbReference type="ARBA" id="ARBA00023002"/>
    </source>
</evidence>